<reference evidence="2" key="1">
    <citation type="journal article" date="2011" name="OMICS">
        <title>Ab initio modeling led annotation suggests nucleic acid binding function for many DUFs.</title>
        <authorList>
            <person name="Rigden D.J."/>
        </authorList>
    </citation>
    <scope>NUCLEOTIDE SEQUENCE</scope>
</reference>
<organism evidence="1 2">
    <name type="scientific">Derxia gummosa DSM 723</name>
    <dbReference type="NCBI Taxonomy" id="1121388"/>
    <lineage>
        <taxon>Bacteria</taxon>
        <taxon>Pseudomonadati</taxon>
        <taxon>Pseudomonadota</taxon>
        <taxon>Betaproteobacteria</taxon>
        <taxon>Burkholderiales</taxon>
        <taxon>Alcaligenaceae</taxon>
        <taxon>Derxia</taxon>
    </lineage>
</organism>
<dbReference type="PANTHER" id="PTHR35175">
    <property type="entry name" value="DUF1289 DOMAIN-CONTAINING PROTEIN"/>
    <property type="match status" value="1"/>
</dbReference>
<dbReference type="InterPro" id="IPR010710">
    <property type="entry name" value="DUF1289"/>
</dbReference>
<keyword evidence="1" id="KW-1185">Reference proteome</keyword>
<dbReference type="AlphaFoldDB" id="A0ABD8FPA4"/>
<proteinExistence type="predicted"/>
<dbReference type="Proteomes" id="UP000675920">
    <property type="component" value="Unplaced"/>
</dbReference>
<dbReference type="RefSeq" id="WP_084545100.1">
    <property type="nucleotide sequence ID" value="NZ_AXWS01000014.1"/>
</dbReference>
<dbReference type="Pfam" id="PF06945">
    <property type="entry name" value="DUF1289"/>
    <property type="match status" value="1"/>
</dbReference>
<sequence>MHARVFGLERHWLELRDCYAEGNSLPSPCRSVCRIDPASGYCEGCLRTLDEIAHWGPMTPARKRQLWAQLPLRFDRLDREHEAAARRDADAVDAILRAARARAREQR</sequence>
<protein>
    <submittedName>
        <fullName evidence="2">DUF1289 domain-containing protein</fullName>
    </submittedName>
</protein>
<reference evidence="2" key="2">
    <citation type="submission" date="2025-08" db="UniProtKB">
        <authorList>
            <consortium name="RefSeq"/>
        </authorList>
    </citation>
    <scope>IDENTIFICATION</scope>
</reference>
<evidence type="ECO:0000313" key="1">
    <source>
        <dbReference type="Proteomes" id="UP000675920"/>
    </source>
</evidence>
<dbReference type="PANTHER" id="PTHR35175:SF2">
    <property type="entry name" value="DUF1289 DOMAIN-CONTAINING PROTEIN"/>
    <property type="match status" value="1"/>
</dbReference>
<name>A0ABD8FPA4_9BURK</name>
<accession>A0ABD8FPA4</accession>
<evidence type="ECO:0000313" key="2">
    <source>
        <dbReference type="RefSeq" id="WP_084545100.1"/>
    </source>
</evidence>